<dbReference type="GO" id="GO:0004252">
    <property type="term" value="F:serine-type endopeptidase activity"/>
    <property type="evidence" value="ECO:0007669"/>
    <property type="project" value="InterPro"/>
</dbReference>
<dbReference type="InterPro" id="IPR036852">
    <property type="entry name" value="Peptidase_S8/S53_dom_sf"/>
</dbReference>
<comment type="similarity">
    <text evidence="1 3">Belongs to the peptidase S8 family.</text>
</comment>
<evidence type="ECO:0000256" key="2">
    <source>
        <dbReference type="ARBA" id="ARBA00022729"/>
    </source>
</evidence>
<dbReference type="GO" id="GO:0006508">
    <property type="term" value="P:proteolysis"/>
    <property type="evidence" value="ECO:0007669"/>
    <property type="project" value="InterPro"/>
</dbReference>
<feature type="non-terminal residue" evidence="5">
    <location>
        <position position="184"/>
    </location>
</feature>
<dbReference type="Gene3D" id="3.40.50.200">
    <property type="entry name" value="Peptidase S8/S53 domain"/>
    <property type="match status" value="1"/>
</dbReference>
<comment type="caution">
    <text evidence="3">Lacks conserved residue(s) required for the propagation of feature annotation.</text>
</comment>
<reference evidence="5 6" key="1">
    <citation type="submission" date="2020-10" db="EMBL/GenBank/DDBJ databases">
        <title>The Coptis chinensis genome and diversification of protoberbering-type alkaloids.</title>
        <authorList>
            <person name="Wang B."/>
            <person name="Shu S."/>
            <person name="Song C."/>
            <person name="Liu Y."/>
        </authorList>
    </citation>
    <scope>NUCLEOTIDE SEQUENCE [LARGE SCALE GENOMIC DNA]</scope>
    <source>
        <strain evidence="5">HL-2020</strain>
        <tissue evidence="5">Leaf</tissue>
    </source>
</reference>
<dbReference type="InterPro" id="IPR000209">
    <property type="entry name" value="Peptidase_S8/S53_dom"/>
</dbReference>
<dbReference type="Proteomes" id="UP000631114">
    <property type="component" value="Unassembled WGS sequence"/>
</dbReference>
<accession>A0A835HTS4</accession>
<sequence>MPMEISPGGEIPTRHKWAWNSHFASILAGREVEGVSFLGIAKGTIRGAVPSARIVVYKVCFQQECLDHDILAGFDDAIADGVDIISISLAPFRQPVTFSEDSIAIRAFHAMQKGVLVSACPGNYGPRLKTLRNDAPWILTAGASTIDRQIISKGLGVNDFVTTSTLTPLIFGGNATITTVDDGS</sequence>
<organism evidence="5 6">
    <name type="scientific">Coptis chinensis</name>
    <dbReference type="NCBI Taxonomy" id="261450"/>
    <lineage>
        <taxon>Eukaryota</taxon>
        <taxon>Viridiplantae</taxon>
        <taxon>Streptophyta</taxon>
        <taxon>Embryophyta</taxon>
        <taxon>Tracheophyta</taxon>
        <taxon>Spermatophyta</taxon>
        <taxon>Magnoliopsida</taxon>
        <taxon>Ranunculales</taxon>
        <taxon>Ranunculaceae</taxon>
        <taxon>Coptidoideae</taxon>
        <taxon>Coptis</taxon>
    </lineage>
</organism>
<name>A0A835HTS4_9MAGN</name>
<evidence type="ECO:0000256" key="3">
    <source>
        <dbReference type="PROSITE-ProRule" id="PRU01240"/>
    </source>
</evidence>
<evidence type="ECO:0000256" key="1">
    <source>
        <dbReference type="ARBA" id="ARBA00011073"/>
    </source>
</evidence>
<dbReference type="EMBL" id="JADFTS010000005">
    <property type="protein sequence ID" value="KAF9604277.1"/>
    <property type="molecule type" value="Genomic_DNA"/>
</dbReference>
<gene>
    <name evidence="5" type="ORF">IFM89_004983</name>
</gene>
<dbReference type="PROSITE" id="PS51892">
    <property type="entry name" value="SUBTILASE"/>
    <property type="match status" value="1"/>
</dbReference>
<evidence type="ECO:0000313" key="6">
    <source>
        <dbReference type="Proteomes" id="UP000631114"/>
    </source>
</evidence>
<protein>
    <recommendedName>
        <fullName evidence="4">Peptidase S8/S53 domain-containing protein</fullName>
    </recommendedName>
</protein>
<proteinExistence type="inferred from homology"/>
<keyword evidence="2" id="KW-0732">Signal</keyword>
<evidence type="ECO:0000313" key="5">
    <source>
        <dbReference type="EMBL" id="KAF9604277.1"/>
    </source>
</evidence>
<keyword evidence="6" id="KW-1185">Reference proteome</keyword>
<feature type="domain" description="Peptidase S8/S53" evidence="4">
    <location>
        <begin position="21"/>
        <end position="145"/>
    </location>
</feature>
<dbReference type="PANTHER" id="PTHR10795">
    <property type="entry name" value="PROPROTEIN CONVERTASE SUBTILISIN/KEXIN"/>
    <property type="match status" value="1"/>
</dbReference>
<dbReference type="AlphaFoldDB" id="A0A835HTS4"/>
<evidence type="ECO:0000259" key="4">
    <source>
        <dbReference type="Pfam" id="PF00082"/>
    </source>
</evidence>
<comment type="caution">
    <text evidence="5">The sequence shown here is derived from an EMBL/GenBank/DDBJ whole genome shotgun (WGS) entry which is preliminary data.</text>
</comment>
<dbReference type="OrthoDB" id="4803627at2759"/>
<dbReference type="Pfam" id="PF00082">
    <property type="entry name" value="Peptidase_S8"/>
    <property type="match status" value="1"/>
</dbReference>
<dbReference type="InterPro" id="IPR045051">
    <property type="entry name" value="SBT"/>
</dbReference>
<dbReference type="SUPFAM" id="SSF52743">
    <property type="entry name" value="Subtilisin-like"/>
    <property type="match status" value="1"/>
</dbReference>